<evidence type="ECO:0000313" key="2">
    <source>
        <dbReference type="EMBL" id="RNB55759.1"/>
    </source>
</evidence>
<reference evidence="2 3" key="1">
    <citation type="submission" date="2018-10" db="EMBL/GenBank/DDBJ databases">
        <title>Phylogenomics of Brevibacillus.</title>
        <authorList>
            <person name="Dunlap C."/>
        </authorList>
    </citation>
    <scope>NUCLEOTIDE SEQUENCE [LARGE SCALE GENOMIC DNA]</scope>
    <source>
        <strain evidence="2 3">NRRL NRS 1219</strain>
    </source>
</reference>
<dbReference type="Proteomes" id="UP000276178">
    <property type="component" value="Unassembled WGS sequence"/>
</dbReference>
<reference evidence="1 4" key="2">
    <citation type="submission" date="2019-06" db="EMBL/GenBank/DDBJ databases">
        <title>Whole genome shotgun sequence of Brevibacillus agri NBRC 15538.</title>
        <authorList>
            <person name="Hosoyama A."/>
            <person name="Uohara A."/>
            <person name="Ohji S."/>
            <person name="Ichikawa N."/>
        </authorList>
    </citation>
    <scope>NUCLEOTIDE SEQUENCE [LARGE SCALE GENOMIC DNA]</scope>
    <source>
        <strain evidence="1 4">NBRC 15538</strain>
    </source>
</reference>
<dbReference type="EMBL" id="RHHN01000033">
    <property type="protein sequence ID" value="RNB55759.1"/>
    <property type="molecule type" value="Genomic_DNA"/>
</dbReference>
<organism evidence="2 3">
    <name type="scientific">Brevibacillus agri</name>
    <dbReference type="NCBI Taxonomy" id="51101"/>
    <lineage>
        <taxon>Bacteria</taxon>
        <taxon>Bacillati</taxon>
        <taxon>Bacillota</taxon>
        <taxon>Bacilli</taxon>
        <taxon>Bacillales</taxon>
        <taxon>Paenibacillaceae</taxon>
        <taxon>Brevibacillus</taxon>
    </lineage>
</organism>
<accession>A0A3M8AX66</accession>
<keyword evidence="4" id="KW-1185">Reference proteome</keyword>
<proteinExistence type="predicted"/>
<evidence type="ECO:0000313" key="4">
    <source>
        <dbReference type="Proteomes" id="UP000317180"/>
    </source>
</evidence>
<comment type="caution">
    <text evidence="2">The sequence shown here is derived from an EMBL/GenBank/DDBJ whole genome shotgun (WGS) entry which is preliminary data.</text>
</comment>
<evidence type="ECO:0000313" key="3">
    <source>
        <dbReference type="Proteomes" id="UP000276178"/>
    </source>
</evidence>
<sequence length="90" mass="10021">MSKLQGVLLIVSAFVAGSLTWAIISTAQTSESLQDYRVFFRDENGSGLVHVTTTAQGDLWIYNAGAQEIYYIDNPKESKQINILKKKIEP</sequence>
<gene>
    <name evidence="1" type="ORF">BAG01nite_35390</name>
    <name evidence="2" type="ORF">EB820_10790</name>
</gene>
<name>A0A3M8AX66_9BACL</name>
<dbReference type="EMBL" id="BJOD01000041">
    <property type="protein sequence ID" value="GED27437.1"/>
    <property type="molecule type" value="Genomic_DNA"/>
</dbReference>
<dbReference type="OrthoDB" id="9887979at2"/>
<dbReference type="Proteomes" id="UP000317180">
    <property type="component" value="Unassembled WGS sequence"/>
</dbReference>
<evidence type="ECO:0000313" key="1">
    <source>
        <dbReference type="EMBL" id="GED27437.1"/>
    </source>
</evidence>
<dbReference type="AlphaFoldDB" id="A0A3M8AX66"/>
<dbReference type="GeneID" id="82809502"/>
<protein>
    <submittedName>
        <fullName evidence="2">Uncharacterized protein</fullName>
    </submittedName>
</protein>
<dbReference type="RefSeq" id="WP_005835159.1">
    <property type="nucleotide sequence ID" value="NZ_BJOD01000041.1"/>
</dbReference>